<dbReference type="EMBL" id="FNBM01000002">
    <property type="protein sequence ID" value="SDF23543.1"/>
    <property type="molecule type" value="Genomic_DNA"/>
</dbReference>
<accession>A0A1G7JF85</accession>
<dbReference type="Proteomes" id="UP000243378">
    <property type="component" value="Unassembled WGS sequence"/>
</dbReference>
<reference evidence="1 2" key="1">
    <citation type="submission" date="2016-10" db="EMBL/GenBank/DDBJ databases">
        <authorList>
            <person name="de Groot N.N."/>
        </authorList>
    </citation>
    <scope>NUCLEOTIDE SEQUENCE [LARGE SCALE GENOMIC DNA]</scope>
    <source>
        <strain evidence="1 2">LMG 25475</strain>
    </source>
</reference>
<dbReference type="Pfam" id="PF10765">
    <property type="entry name" value="Phage_P22_NinX"/>
    <property type="match status" value="1"/>
</dbReference>
<dbReference type="OrthoDB" id="6902912at2"/>
<protein>
    <recommendedName>
        <fullName evidence="3">LysM domain-containing protein</fullName>
    </recommendedName>
</protein>
<proteinExistence type="predicted"/>
<evidence type="ECO:0000313" key="2">
    <source>
        <dbReference type="Proteomes" id="UP000243378"/>
    </source>
</evidence>
<name>A0A1G7JF85_9GAMM</name>
<dbReference type="InterPro" id="IPR019701">
    <property type="entry name" value="Phage_P22_NinX"/>
</dbReference>
<evidence type="ECO:0008006" key="3">
    <source>
        <dbReference type="Google" id="ProtNLM"/>
    </source>
</evidence>
<organism evidence="1 2">
    <name type="scientific">Phytopseudomonas seleniipraecipitans</name>
    <dbReference type="NCBI Taxonomy" id="640205"/>
    <lineage>
        <taxon>Bacteria</taxon>
        <taxon>Pseudomonadati</taxon>
        <taxon>Pseudomonadota</taxon>
        <taxon>Gammaproteobacteria</taxon>
        <taxon>Pseudomonadales</taxon>
        <taxon>Pseudomonadaceae</taxon>
        <taxon>Phytopseudomonas</taxon>
    </lineage>
</organism>
<dbReference type="STRING" id="640205.SAMN05216381_1100"/>
<dbReference type="AlphaFoldDB" id="A0A1G7JF85"/>
<sequence length="185" mass="20196">MTQLTEVQTSTLTAGSLAWAVGTAEGLDMYIKPGQYGSAPGVFANISGRAIRWWPEQDAAQAWPLLVKHGRRERLHLDFQCNGASYLEAGIRCGHKARDMLTAAMRAIVSMQLGPVALIPAELVPQRTYTTNPGESVMGIALRELKDEKRWTEIRDHNAEAHPDMGPHDYYPVGTVLAMPEGGAA</sequence>
<evidence type="ECO:0000313" key="1">
    <source>
        <dbReference type="EMBL" id="SDF23543.1"/>
    </source>
</evidence>
<gene>
    <name evidence="1" type="ORF">SAMN05216381_1100</name>
</gene>
<dbReference type="RefSeq" id="WP_092365636.1">
    <property type="nucleotide sequence ID" value="NZ_FNBM01000002.1"/>
</dbReference>